<dbReference type="Gene3D" id="3.90.1150.10">
    <property type="entry name" value="Aspartate Aminotransferase, domain 1"/>
    <property type="match status" value="1"/>
</dbReference>
<keyword evidence="3" id="KW-0472">Membrane</keyword>
<dbReference type="InterPro" id="IPR015422">
    <property type="entry name" value="PyrdxlP-dep_Trfase_small"/>
</dbReference>
<feature type="transmembrane region" description="Helical" evidence="3">
    <location>
        <begin position="6"/>
        <end position="27"/>
    </location>
</feature>
<keyword evidence="3" id="KW-0812">Transmembrane</keyword>
<evidence type="ECO:0000313" key="5">
    <source>
        <dbReference type="EnsemblProtists" id="PYU1_T011956"/>
    </source>
</evidence>
<dbReference type="SUPFAM" id="SSF53383">
    <property type="entry name" value="PLP-dependent transferases"/>
    <property type="match status" value="1"/>
</dbReference>
<proteinExistence type="predicted"/>
<organism evidence="5 6">
    <name type="scientific">Globisporangium ultimum (strain ATCC 200006 / CBS 805.95 / DAOM BR144)</name>
    <name type="common">Pythium ultimum</name>
    <dbReference type="NCBI Taxonomy" id="431595"/>
    <lineage>
        <taxon>Eukaryota</taxon>
        <taxon>Sar</taxon>
        <taxon>Stramenopiles</taxon>
        <taxon>Oomycota</taxon>
        <taxon>Peronosporomycetes</taxon>
        <taxon>Pythiales</taxon>
        <taxon>Pythiaceae</taxon>
        <taxon>Globisporangium</taxon>
    </lineage>
</organism>
<evidence type="ECO:0000256" key="1">
    <source>
        <dbReference type="ARBA" id="ARBA00001933"/>
    </source>
</evidence>
<dbReference type="HOGENOM" id="CLU_015846_7_0_1"/>
<dbReference type="InterPro" id="IPR004839">
    <property type="entry name" value="Aminotransferase_I/II_large"/>
</dbReference>
<keyword evidence="3" id="KW-1133">Transmembrane helix</keyword>
<dbReference type="InterPro" id="IPR050087">
    <property type="entry name" value="AON_synthase_class-II"/>
</dbReference>
<dbReference type="GO" id="GO:0016020">
    <property type="term" value="C:membrane"/>
    <property type="evidence" value="ECO:0007669"/>
    <property type="project" value="GOC"/>
</dbReference>
<reference evidence="5" key="3">
    <citation type="submission" date="2015-02" db="UniProtKB">
        <authorList>
            <consortium name="EnsemblProtists"/>
        </authorList>
    </citation>
    <scope>IDENTIFICATION</scope>
    <source>
        <strain evidence="5">DAOM BR144</strain>
    </source>
</reference>
<feature type="domain" description="Aminotransferase class I/classII large" evidence="4">
    <location>
        <begin position="108"/>
        <end position="465"/>
    </location>
</feature>
<dbReference type="Pfam" id="PF00155">
    <property type="entry name" value="Aminotran_1_2"/>
    <property type="match status" value="1"/>
</dbReference>
<keyword evidence="2" id="KW-0808">Transferase</keyword>
<keyword evidence="6" id="KW-1185">Reference proteome</keyword>
<dbReference type="EMBL" id="GL376621">
    <property type="status" value="NOT_ANNOTATED_CDS"/>
    <property type="molecule type" value="Genomic_DNA"/>
</dbReference>
<name>K3X407_GLOUD</name>
<dbReference type="GO" id="GO:0004758">
    <property type="term" value="F:serine C-palmitoyltransferase activity"/>
    <property type="evidence" value="ECO:0007669"/>
    <property type="project" value="TreeGrafter"/>
</dbReference>
<dbReference type="InterPro" id="IPR015421">
    <property type="entry name" value="PyrdxlP-dep_Trfase_major"/>
</dbReference>
<dbReference type="GO" id="GO:0046513">
    <property type="term" value="P:ceramide biosynthetic process"/>
    <property type="evidence" value="ECO:0007669"/>
    <property type="project" value="TreeGrafter"/>
</dbReference>
<dbReference type="EnsemblProtists" id="PYU1_T011956">
    <property type="protein sequence ID" value="PYU1_T011956"/>
    <property type="gene ID" value="PYU1_G011930"/>
</dbReference>
<dbReference type="FunCoup" id="K3X407">
    <property type="interactions" value="2"/>
</dbReference>
<dbReference type="GO" id="GO:0017059">
    <property type="term" value="C:serine palmitoyltransferase complex"/>
    <property type="evidence" value="ECO:0007669"/>
    <property type="project" value="TreeGrafter"/>
</dbReference>
<dbReference type="CDD" id="cd06454">
    <property type="entry name" value="KBL_like"/>
    <property type="match status" value="1"/>
</dbReference>
<accession>K3X407</accession>
<evidence type="ECO:0000313" key="6">
    <source>
        <dbReference type="Proteomes" id="UP000019132"/>
    </source>
</evidence>
<protein>
    <recommendedName>
        <fullName evidence="4">Aminotransferase class I/classII large domain-containing protein</fullName>
    </recommendedName>
</protein>
<dbReference type="GO" id="GO:0030170">
    <property type="term" value="F:pyridoxal phosphate binding"/>
    <property type="evidence" value="ECO:0007669"/>
    <property type="project" value="InterPro"/>
</dbReference>
<dbReference type="Proteomes" id="UP000019132">
    <property type="component" value="Unassembled WGS sequence"/>
</dbReference>
<evidence type="ECO:0000259" key="4">
    <source>
        <dbReference type="Pfam" id="PF00155"/>
    </source>
</evidence>
<comment type="cofactor">
    <cofactor evidence="1">
        <name>pyridoxal 5'-phosphate</name>
        <dbReference type="ChEBI" id="CHEBI:597326"/>
    </cofactor>
</comment>
<dbReference type="VEuPathDB" id="FungiDB:PYU1_G011930"/>
<dbReference type="PANTHER" id="PTHR13693:SF3">
    <property type="entry name" value="LD36009P"/>
    <property type="match status" value="1"/>
</dbReference>
<dbReference type="InterPro" id="IPR015424">
    <property type="entry name" value="PyrdxlP-dep_Trfase"/>
</dbReference>
<dbReference type="AlphaFoldDB" id="K3X407"/>
<sequence>MSQERVPVVAAVLCYIQFYVLVAFGNLRDYLSAFFSTLRLIAPETQSGYAPITKSFERFYVRHIYRRFGDSFFHPVASEPGAHIEIFRRVSTDHNRTFTRVKGPPQRCINLGSYNYLGFADDWMSTCSKGVLPAVDKYALAATTPPMEFGTSSVHVELETTVAEFVGKPAALVYNMGYATNATTIPALMGKGTLLVSDALNHASIVNGARSSGATIAVFRHNDVKDLEKVLRRKIAEGQPRTHRPWKKVWVAVEGIYSMEGEIVDLRSVVDIAKKYKAYVYVDEAHSIGALGKTGRGICEYSGVDPSEVDVLMGTFSKCVGGMGGYIAATQEVIDYVRSSSSGTAYAMGLSPIVAQQILTAFNIISGKDGTTIGQKKLAALRDNSNYFRQKLMDMGVITLGDFDSPVIPVMIFHLSKVREFHLQCLERNLAVVTVGFPGTPLLLARVRFCISAAHTREDMDEALAVVKEVSDLCAIRFEKNKINHKKIV</sequence>
<reference evidence="6" key="2">
    <citation type="submission" date="2010-04" db="EMBL/GenBank/DDBJ databases">
        <authorList>
            <person name="Buell R."/>
            <person name="Hamilton J."/>
            <person name="Hostetler J."/>
        </authorList>
    </citation>
    <scope>NUCLEOTIDE SEQUENCE [LARGE SCALE GENOMIC DNA]</scope>
    <source>
        <strain evidence="6">DAOM:BR144</strain>
    </source>
</reference>
<dbReference type="STRING" id="431595.K3X407"/>
<evidence type="ECO:0000256" key="2">
    <source>
        <dbReference type="ARBA" id="ARBA00022679"/>
    </source>
</evidence>
<reference evidence="6" key="1">
    <citation type="journal article" date="2010" name="Genome Biol.">
        <title>Genome sequence of the necrotrophic plant pathogen Pythium ultimum reveals original pathogenicity mechanisms and effector repertoire.</title>
        <authorList>
            <person name="Levesque C.A."/>
            <person name="Brouwer H."/>
            <person name="Cano L."/>
            <person name="Hamilton J.P."/>
            <person name="Holt C."/>
            <person name="Huitema E."/>
            <person name="Raffaele S."/>
            <person name="Robideau G.P."/>
            <person name="Thines M."/>
            <person name="Win J."/>
            <person name="Zerillo M.M."/>
            <person name="Beakes G.W."/>
            <person name="Boore J.L."/>
            <person name="Busam D."/>
            <person name="Dumas B."/>
            <person name="Ferriera S."/>
            <person name="Fuerstenberg S.I."/>
            <person name="Gachon C.M."/>
            <person name="Gaulin E."/>
            <person name="Govers F."/>
            <person name="Grenville-Briggs L."/>
            <person name="Horner N."/>
            <person name="Hostetler J."/>
            <person name="Jiang R.H."/>
            <person name="Johnson J."/>
            <person name="Krajaejun T."/>
            <person name="Lin H."/>
            <person name="Meijer H.J."/>
            <person name="Moore B."/>
            <person name="Morris P."/>
            <person name="Phuntmart V."/>
            <person name="Puiu D."/>
            <person name="Shetty J."/>
            <person name="Stajich J.E."/>
            <person name="Tripathy S."/>
            <person name="Wawra S."/>
            <person name="van West P."/>
            <person name="Whitty B.R."/>
            <person name="Coutinho P.M."/>
            <person name="Henrissat B."/>
            <person name="Martin F."/>
            <person name="Thomas P.D."/>
            <person name="Tyler B.M."/>
            <person name="De Vries R.P."/>
            <person name="Kamoun S."/>
            <person name="Yandell M."/>
            <person name="Tisserat N."/>
            <person name="Buell C.R."/>
        </authorList>
    </citation>
    <scope>NUCLEOTIDE SEQUENCE</scope>
    <source>
        <strain evidence="6">DAOM:BR144</strain>
    </source>
</reference>
<dbReference type="eggNOG" id="KOG1357">
    <property type="taxonomic scope" value="Eukaryota"/>
</dbReference>
<dbReference type="GO" id="GO:0046512">
    <property type="term" value="P:sphingosine biosynthetic process"/>
    <property type="evidence" value="ECO:0007669"/>
    <property type="project" value="TreeGrafter"/>
</dbReference>
<dbReference type="InParanoid" id="K3X407"/>
<evidence type="ECO:0000256" key="3">
    <source>
        <dbReference type="SAM" id="Phobius"/>
    </source>
</evidence>
<dbReference type="OMA" id="CVKIGIQ"/>
<dbReference type="PANTHER" id="PTHR13693">
    <property type="entry name" value="CLASS II AMINOTRANSFERASE/8-AMINO-7-OXONONANOATE SYNTHASE"/>
    <property type="match status" value="1"/>
</dbReference>
<dbReference type="Gene3D" id="3.40.640.10">
    <property type="entry name" value="Type I PLP-dependent aspartate aminotransferase-like (Major domain)"/>
    <property type="match status" value="1"/>
</dbReference>